<dbReference type="FunFam" id="3.20.20.70:FF:000009">
    <property type="entry name" value="1-(5-phosphoribosyl)-5-[(5-phosphoribosylamino)methylideneamino] imidazole-4-carboxamide isomerase"/>
    <property type="match status" value="1"/>
</dbReference>
<proteinExistence type="inferred from homology"/>
<evidence type="ECO:0000256" key="4">
    <source>
        <dbReference type="ARBA" id="ARBA00009667"/>
    </source>
</evidence>
<dbReference type="HAMAP" id="MF_01014">
    <property type="entry name" value="HisA"/>
    <property type="match status" value="1"/>
</dbReference>
<evidence type="ECO:0000256" key="1">
    <source>
        <dbReference type="ARBA" id="ARBA00000901"/>
    </source>
</evidence>
<feature type="active site" description="Proton acceptor" evidence="12">
    <location>
        <position position="8"/>
    </location>
</feature>
<keyword evidence="16" id="KW-1185">Reference proteome</keyword>
<dbReference type="InterPro" id="IPR044524">
    <property type="entry name" value="Isoase_HisA-like"/>
</dbReference>
<dbReference type="EC" id="5.3.1.16" evidence="5 12"/>
<accession>A0AB35U2R7</accession>
<reference evidence="15 16" key="1">
    <citation type="submission" date="2022-03" db="EMBL/GenBank/DDBJ databases">
        <title>Novel taxa within the pig intestine.</title>
        <authorList>
            <person name="Wylensek D."/>
            <person name="Bishof K."/>
            <person name="Afrizal A."/>
            <person name="Clavel T."/>
        </authorList>
    </citation>
    <scope>NUCLEOTIDE SEQUENCE [LARGE SCALE GENOMIC DNA]</scope>
    <source>
        <strain evidence="15 16">CLA-KB-P133</strain>
    </source>
</reference>
<keyword evidence="8 12" id="KW-0028">Amino-acid biosynthesis</keyword>
<dbReference type="InterPro" id="IPR011060">
    <property type="entry name" value="RibuloseP-bd_barrel"/>
</dbReference>
<dbReference type="InterPro" id="IPR006063">
    <property type="entry name" value="HisA_bact_arch"/>
</dbReference>
<evidence type="ECO:0000313" key="15">
    <source>
        <dbReference type="EMBL" id="MDX8418537.1"/>
    </source>
</evidence>
<keyword evidence="10 12" id="KW-0413">Isomerase</keyword>
<dbReference type="PANTHER" id="PTHR43090:SF2">
    <property type="entry name" value="1-(5-PHOSPHORIBOSYL)-5-[(5-PHOSPHORIBOSYLAMINO)METHYLIDENEAMINO] IMIDAZOLE-4-CARBOXAMIDE ISOMERASE"/>
    <property type="match status" value="1"/>
</dbReference>
<comment type="catalytic activity">
    <reaction evidence="1 12 14">
        <text>1-(5-phospho-beta-D-ribosyl)-5-[(5-phospho-beta-D-ribosylamino)methylideneamino]imidazole-4-carboxamide = 5-[(5-phospho-1-deoxy-D-ribulos-1-ylimino)methylamino]-1-(5-phospho-beta-D-ribosyl)imidazole-4-carboxamide</text>
        <dbReference type="Rhea" id="RHEA:15469"/>
        <dbReference type="ChEBI" id="CHEBI:58435"/>
        <dbReference type="ChEBI" id="CHEBI:58525"/>
        <dbReference type="EC" id="5.3.1.16"/>
    </reaction>
</comment>
<dbReference type="GO" id="GO:0000162">
    <property type="term" value="P:L-tryptophan biosynthetic process"/>
    <property type="evidence" value="ECO:0007669"/>
    <property type="project" value="TreeGrafter"/>
</dbReference>
<evidence type="ECO:0000256" key="6">
    <source>
        <dbReference type="ARBA" id="ARBA00018464"/>
    </source>
</evidence>
<evidence type="ECO:0000256" key="13">
    <source>
        <dbReference type="RuleBase" id="RU003657"/>
    </source>
</evidence>
<comment type="caution">
    <text evidence="15">The sequence shown here is derived from an EMBL/GenBank/DDBJ whole genome shotgun (WGS) entry which is preliminary data.</text>
</comment>
<evidence type="ECO:0000256" key="8">
    <source>
        <dbReference type="ARBA" id="ARBA00022605"/>
    </source>
</evidence>
<evidence type="ECO:0000256" key="11">
    <source>
        <dbReference type="ARBA" id="ARBA00030547"/>
    </source>
</evidence>
<protein>
    <recommendedName>
        <fullName evidence="6 12">1-(5-phosphoribosyl)-5-[(5-phosphoribosylamino)methylideneamino] imidazole-4-carboxamide isomerase</fullName>
        <ecNumber evidence="5 12">5.3.1.16</ecNumber>
    </recommendedName>
    <alternativeName>
        <fullName evidence="11 12">Phosphoribosylformimino-5-aminoimidazole carboxamide ribotide isomerase</fullName>
    </alternativeName>
</protein>
<evidence type="ECO:0000256" key="5">
    <source>
        <dbReference type="ARBA" id="ARBA00012550"/>
    </source>
</evidence>
<dbReference type="GO" id="GO:0005737">
    <property type="term" value="C:cytoplasm"/>
    <property type="evidence" value="ECO:0007669"/>
    <property type="project" value="UniProtKB-SubCell"/>
</dbReference>
<dbReference type="Gene3D" id="3.20.20.70">
    <property type="entry name" value="Aldolase class I"/>
    <property type="match status" value="1"/>
</dbReference>
<keyword evidence="9 12" id="KW-0368">Histidine biosynthesis</keyword>
<dbReference type="CDD" id="cd04732">
    <property type="entry name" value="HisA"/>
    <property type="match status" value="1"/>
</dbReference>
<organism evidence="15 16">
    <name type="scientific">Grylomicrobium aquisgranensis</name>
    <dbReference type="NCBI Taxonomy" id="2926318"/>
    <lineage>
        <taxon>Bacteria</taxon>
        <taxon>Bacillati</taxon>
        <taxon>Bacillota</taxon>
        <taxon>Erysipelotrichia</taxon>
        <taxon>Erysipelotrichales</taxon>
        <taxon>Erysipelotrichaceae</taxon>
        <taxon>Grylomicrobium</taxon>
    </lineage>
</organism>
<dbReference type="Pfam" id="PF00977">
    <property type="entry name" value="His_biosynth"/>
    <property type="match status" value="1"/>
</dbReference>
<dbReference type="GO" id="GO:0000105">
    <property type="term" value="P:L-histidine biosynthetic process"/>
    <property type="evidence" value="ECO:0007669"/>
    <property type="project" value="UniProtKB-UniRule"/>
</dbReference>
<name>A0AB35U2R7_9FIRM</name>
<evidence type="ECO:0000256" key="2">
    <source>
        <dbReference type="ARBA" id="ARBA00004496"/>
    </source>
</evidence>
<comment type="pathway">
    <text evidence="3 12 14">Amino-acid biosynthesis; L-histidine biosynthesis; L-histidine from 5-phospho-alpha-D-ribose 1-diphosphate: step 4/9.</text>
</comment>
<evidence type="ECO:0000256" key="7">
    <source>
        <dbReference type="ARBA" id="ARBA00022490"/>
    </source>
</evidence>
<dbReference type="Proteomes" id="UP001286174">
    <property type="component" value="Unassembled WGS sequence"/>
</dbReference>
<keyword evidence="7 12" id="KW-0963">Cytoplasm</keyword>
<comment type="similarity">
    <text evidence="4 12 13">Belongs to the HisA/HisF family.</text>
</comment>
<evidence type="ECO:0000256" key="3">
    <source>
        <dbReference type="ARBA" id="ARBA00005133"/>
    </source>
</evidence>
<evidence type="ECO:0000313" key="16">
    <source>
        <dbReference type="Proteomes" id="UP001286174"/>
    </source>
</evidence>
<dbReference type="InterPro" id="IPR006062">
    <property type="entry name" value="His_biosynth"/>
</dbReference>
<evidence type="ECO:0000256" key="10">
    <source>
        <dbReference type="ARBA" id="ARBA00023235"/>
    </source>
</evidence>
<dbReference type="InterPro" id="IPR023016">
    <property type="entry name" value="HisA/PriA"/>
</dbReference>
<evidence type="ECO:0000256" key="9">
    <source>
        <dbReference type="ARBA" id="ARBA00023102"/>
    </source>
</evidence>
<dbReference type="NCBIfam" id="TIGR00007">
    <property type="entry name" value="1-(5-phosphoribosyl)-5-[(5-phosphoribosylamino)methylideneamino]imidazole-4-carboxamide isomerase"/>
    <property type="match status" value="1"/>
</dbReference>
<dbReference type="AlphaFoldDB" id="A0AB35U2R7"/>
<dbReference type="EMBL" id="JALBUR010000001">
    <property type="protein sequence ID" value="MDX8418537.1"/>
    <property type="molecule type" value="Genomic_DNA"/>
</dbReference>
<comment type="subcellular location">
    <subcellularLocation>
        <location evidence="2 12 14">Cytoplasm</location>
    </subcellularLocation>
</comment>
<sequence>MIILPAIDIIDGVPVRLVQGDYSRKTKVASSIKDTAVTFAHQGASWLHMVDLDGAKAQHPVNSGAILDAAIAAGIHTEVGGGIRTMSDIRLYLEGGISRVILGTAALENEELLKEALARYGSRIAVGIDARNGIVALNGWLQSSDQTYQSVAEKMAELGVQTIIATDISRDGTMRGINTAMYSELCQLKHVNVIASGGVGSMDDLQALTHTGVAGVICGKALYEGRINLFEAIARYEKKEGTC</sequence>
<gene>
    <name evidence="12 15" type="primary">hisA</name>
    <name evidence="15" type="ORF">MOZ60_00345</name>
</gene>
<dbReference type="RefSeq" id="WP_108776105.1">
    <property type="nucleotide sequence ID" value="NZ_JALBUR010000001.1"/>
</dbReference>
<dbReference type="SUPFAM" id="SSF51366">
    <property type="entry name" value="Ribulose-phoshate binding barrel"/>
    <property type="match status" value="1"/>
</dbReference>
<dbReference type="InterPro" id="IPR013785">
    <property type="entry name" value="Aldolase_TIM"/>
</dbReference>
<feature type="active site" description="Proton donor" evidence="12">
    <location>
        <position position="129"/>
    </location>
</feature>
<dbReference type="PANTHER" id="PTHR43090">
    <property type="entry name" value="1-(5-PHOSPHORIBOSYL)-5-[(5-PHOSPHORIBOSYLAMINO)METHYLIDENEAMINO] IMIDAZOLE-4-CARBOXAMIDE ISOMERASE"/>
    <property type="match status" value="1"/>
</dbReference>
<evidence type="ECO:0000256" key="12">
    <source>
        <dbReference type="HAMAP-Rule" id="MF_01014"/>
    </source>
</evidence>
<evidence type="ECO:0000256" key="14">
    <source>
        <dbReference type="RuleBase" id="RU003658"/>
    </source>
</evidence>
<dbReference type="GO" id="GO:0003949">
    <property type="term" value="F:1-(5-phosphoribosyl)-5-[(5-phosphoribosylamino)methylideneamino]imidazole-4-carboxamide isomerase activity"/>
    <property type="evidence" value="ECO:0007669"/>
    <property type="project" value="UniProtKB-UniRule"/>
</dbReference>